<dbReference type="GO" id="GO:0046872">
    <property type="term" value="F:metal ion binding"/>
    <property type="evidence" value="ECO:0007669"/>
    <property type="project" value="UniProtKB-KW"/>
</dbReference>
<dbReference type="EMBL" id="JACCFY010000001">
    <property type="protein sequence ID" value="NYJ76706.1"/>
    <property type="molecule type" value="Genomic_DNA"/>
</dbReference>
<protein>
    <submittedName>
        <fullName evidence="10">Cysteine desulfurase</fullName>
        <ecNumber evidence="10">2.8.1.7</ecNumber>
    </submittedName>
</protein>
<dbReference type="Gene3D" id="3.40.640.10">
    <property type="entry name" value="Type I PLP-dependent aspartate aminotransferase-like (Major domain)"/>
    <property type="match status" value="1"/>
</dbReference>
<gene>
    <name evidence="10" type="ORF">HNR09_000117</name>
</gene>
<dbReference type="Gene3D" id="1.10.260.50">
    <property type="match status" value="1"/>
</dbReference>
<comment type="cofactor">
    <cofactor evidence="1">
        <name>pyridoxal 5'-phosphate</name>
        <dbReference type="ChEBI" id="CHEBI:597326"/>
    </cofactor>
</comment>
<evidence type="ECO:0000256" key="3">
    <source>
        <dbReference type="ARBA" id="ARBA00022679"/>
    </source>
</evidence>
<evidence type="ECO:0000256" key="4">
    <source>
        <dbReference type="ARBA" id="ARBA00022723"/>
    </source>
</evidence>
<dbReference type="AlphaFoldDB" id="A0A7Z0GIN2"/>
<keyword evidence="3 10" id="KW-0808">Transferase</keyword>
<evidence type="ECO:0000256" key="8">
    <source>
        <dbReference type="ARBA" id="ARBA00050776"/>
    </source>
</evidence>
<reference evidence="10 11" key="1">
    <citation type="submission" date="2020-07" db="EMBL/GenBank/DDBJ databases">
        <title>Sequencing the genomes of 1000 actinobacteria strains.</title>
        <authorList>
            <person name="Klenk H.-P."/>
        </authorList>
    </citation>
    <scope>NUCLEOTIDE SEQUENCE [LARGE SCALE GENOMIC DNA]</scope>
    <source>
        <strain evidence="10 11">DSM 15475</strain>
    </source>
</reference>
<name>A0A7Z0GIN2_9MICC</name>
<dbReference type="SUPFAM" id="SSF53383">
    <property type="entry name" value="PLP-dependent transferases"/>
    <property type="match status" value="1"/>
</dbReference>
<feature type="domain" description="Aminotransferase class V" evidence="9">
    <location>
        <begin position="15"/>
        <end position="370"/>
    </location>
</feature>
<dbReference type="InterPro" id="IPR015424">
    <property type="entry name" value="PyrdxlP-dep_Trfase"/>
</dbReference>
<dbReference type="InterPro" id="IPR016454">
    <property type="entry name" value="Cysteine_dSase"/>
</dbReference>
<evidence type="ECO:0000313" key="10">
    <source>
        <dbReference type="EMBL" id="NYJ76706.1"/>
    </source>
</evidence>
<keyword evidence="5" id="KW-0663">Pyridoxal phosphate</keyword>
<dbReference type="PIRSF" id="PIRSF005572">
    <property type="entry name" value="NifS"/>
    <property type="match status" value="1"/>
</dbReference>
<organism evidence="10 11">
    <name type="scientific">Nesterenkonia xinjiangensis</name>
    <dbReference type="NCBI Taxonomy" id="225327"/>
    <lineage>
        <taxon>Bacteria</taxon>
        <taxon>Bacillati</taxon>
        <taxon>Actinomycetota</taxon>
        <taxon>Actinomycetes</taxon>
        <taxon>Micrococcales</taxon>
        <taxon>Micrococcaceae</taxon>
        <taxon>Nesterenkonia</taxon>
    </lineage>
</organism>
<dbReference type="Proteomes" id="UP000535437">
    <property type="component" value="Unassembled WGS sequence"/>
</dbReference>
<dbReference type="EC" id="2.8.1.7" evidence="10"/>
<evidence type="ECO:0000256" key="6">
    <source>
        <dbReference type="ARBA" id="ARBA00023004"/>
    </source>
</evidence>
<keyword evidence="4" id="KW-0479">Metal-binding</keyword>
<evidence type="ECO:0000259" key="9">
    <source>
        <dbReference type="Pfam" id="PF00266"/>
    </source>
</evidence>
<dbReference type="PANTHER" id="PTHR11601">
    <property type="entry name" value="CYSTEINE DESULFURYLASE FAMILY MEMBER"/>
    <property type="match status" value="1"/>
</dbReference>
<keyword evidence="7" id="KW-0411">Iron-sulfur</keyword>
<keyword evidence="11" id="KW-1185">Reference proteome</keyword>
<evidence type="ECO:0000256" key="5">
    <source>
        <dbReference type="ARBA" id="ARBA00022898"/>
    </source>
</evidence>
<dbReference type="PANTHER" id="PTHR11601:SF34">
    <property type="entry name" value="CYSTEINE DESULFURASE"/>
    <property type="match status" value="1"/>
</dbReference>
<dbReference type="GO" id="GO:0051536">
    <property type="term" value="F:iron-sulfur cluster binding"/>
    <property type="evidence" value="ECO:0007669"/>
    <property type="project" value="UniProtKB-KW"/>
</dbReference>
<evidence type="ECO:0000256" key="7">
    <source>
        <dbReference type="ARBA" id="ARBA00023014"/>
    </source>
</evidence>
<dbReference type="RefSeq" id="WP_179540284.1">
    <property type="nucleotide sequence ID" value="NZ_BAAALL010000008.1"/>
</dbReference>
<dbReference type="Pfam" id="PF00266">
    <property type="entry name" value="Aminotran_5"/>
    <property type="match status" value="1"/>
</dbReference>
<dbReference type="FunFam" id="3.40.640.10:FF:000084">
    <property type="entry name" value="IscS-like cysteine desulfurase"/>
    <property type="match status" value="1"/>
</dbReference>
<dbReference type="InterPro" id="IPR000192">
    <property type="entry name" value="Aminotrans_V_dom"/>
</dbReference>
<evidence type="ECO:0000256" key="2">
    <source>
        <dbReference type="ARBA" id="ARBA00006490"/>
    </source>
</evidence>
<sequence length="384" mass="40085">MTQIADPTAQLSADVYLDSAASAPVRRAVLEAMWPHLSGEHANPSSRHEPGMTAGRALEHARTRVAHCLGARPGEVIFTSGGTEADNAAIKGIALASPRGSHVLISALEHPAVSESVAWLGRLGYEVEVLPVDSDGRVEPEELRLRLREDTTLVSVQAASNEVGTVQDIAALATITAEAGAPFHTDAVQAAGTETLDVRGLGVQALTLAGHKLGTPKGVGVLWLRRRTPFEPLIHGGGQQRGRRSGTEDVAGAVGMATALELARQDDVAALRARRDVFIAAVEDRVPGARLLGHRSRRLAGHAAFVLPGRSGEAVLLDLEREGVYCSSGSACAAGSDEPSPALMAMGVSSELAQTAVRFTFGTEVSEADLIRAAEALSRSAGPR</sequence>
<comment type="similarity">
    <text evidence="2">Belongs to the class-V pyridoxal-phosphate-dependent aminotransferase family. NifS/IscS subfamily.</text>
</comment>
<dbReference type="InterPro" id="IPR015421">
    <property type="entry name" value="PyrdxlP-dep_Trfase_major"/>
</dbReference>
<proteinExistence type="inferred from homology"/>
<comment type="caution">
    <text evidence="10">The sequence shown here is derived from an EMBL/GenBank/DDBJ whole genome shotgun (WGS) entry which is preliminary data.</text>
</comment>
<accession>A0A7Z0GIN2</accession>
<evidence type="ECO:0000313" key="11">
    <source>
        <dbReference type="Proteomes" id="UP000535437"/>
    </source>
</evidence>
<dbReference type="Gene3D" id="3.90.1150.10">
    <property type="entry name" value="Aspartate Aminotransferase, domain 1"/>
    <property type="match status" value="1"/>
</dbReference>
<keyword evidence="6" id="KW-0408">Iron</keyword>
<dbReference type="GO" id="GO:0031071">
    <property type="term" value="F:cysteine desulfurase activity"/>
    <property type="evidence" value="ECO:0007669"/>
    <property type="project" value="UniProtKB-EC"/>
</dbReference>
<comment type="catalytic activity">
    <reaction evidence="8">
        <text>(sulfur carrier)-H + L-cysteine = (sulfur carrier)-SH + L-alanine</text>
        <dbReference type="Rhea" id="RHEA:43892"/>
        <dbReference type="Rhea" id="RHEA-COMP:14737"/>
        <dbReference type="Rhea" id="RHEA-COMP:14739"/>
        <dbReference type="ChEBI" id="CHEBI:29917"/>
        <dbReference type="ChEBI" id="CHEBI:35235"/>
        <dbReference type="ChEBI" id="CHEBI:57972"/>
        <dbReference type="ChEBI" id="CHEBI:64428"/>
        <dbReference type="EC" id="2.8.1.7"/>
    </reaction>
</comment>
<evidence type="ECO:0000256" key="1">
    <source>
        <dbReference type="ARBA" id="ARBA00001933"/>
    </source>
</evidence>
<dbReference type="InterPro" id="IPR015422">
    <property type="entry name" value="PyrdxlP-dep_Trfase_small"/>
</dbReference>